<dbReference type="SUPFAM" id="SSF53807">
    <property type="entry name" value="Helical backbone' metal receptor"/>
    <property type="match status" value="1"/>
</dbReference>
<comment type="caution">
    <text evidence="1">The sequence shown here is derived from an EMBL/GenBank/DDBJ whole genome shotgun (WGS) entry which is preliminary data.</text>
</comment>
<gene>
    <name evidence="1" type="ORF">CCR94_17120</name>
</gene>
<dbReference type="EMBL" id="NHSJ01000104">
    <property type="protein sequence ID" value="PPQ28736.1"/>
    <property type="molecule type" value="Genomic_DNA"/>
</dbReference>
<name>A0A2S6N2B6_9HYPH</name>
<organism evidence="1 2">
    <name type="scientific">Rhodoblastus sphagnicola</name>
    <dbReference type="NCBI Taxonomy" id="333368"/>
    <lineage>
        <taxon>Bacteria</taxon>
        <taxon>Pseudomonadati</taxon>
        <taxon>Pseudomonadota</taxon>
        <taxon>Alphaproteobacteria</taxon>
        <taxon>Hyphomicrobiales</taxon>
        <taxon>Rhodoblastaceae</taxon>
        <taxon>Rhodoblastus</taxon>
    </lineage>
</organism>
<keyword evidence="2" id="KW-1185">Reference proteome</keyword>
<evidence type="ECO:0000313" key="2">
    <source>
        <dbReference type="Proteomes" id="UP000239089"/>
    </source>
</evidence>
<dbReference type="AlphaFoldDB" id="A0A2S6N2B6"/>
<dbReference type="RefSeq" id="WP_104509069.1">
    <property type="nucleotide sequence ID" value="NZ_JACIGC010000044.1"/>
</dbReference>
<accession>A0A2S6N2B6</accession>
<dbReference type="Proteomes" id="UP000239089">
    <property type="component" value="Unassembled WGS sequence"/>
</dbReference>
<dbReference type="Gene3D" id="3.40.50.1980">
    <property type="entry name" value="Nitrogenase molybdenum iron protein domain"/>
    <property type="match status" value="1"/>
</dbReference>
<proteinExistence type="predicted"/>
<evidence type="ECO:0000313" key="1">
    <source>
        <dbReference type="EMBL" id="PPQ28736.1"/>
    </source>
</evidence>
<sequence length="164" mass="17556">MPINLRTPQAETRDQHLGAITQWPGGAKELARNCAFTYGCCRDCGPGGRRLCELSSPYSQALMCAEQISVTNATIIKDTVVVQHTPIGCAASQSSTSSYSRDLAARRGRKPEDPKSICANPGERDVVFGGLDRLADASHDEIAAIIWRVAPERSCSENSSATGC</sequence>
<evidence type="ECO:0008006" key="3">
    <source>
        <dbReference type="Google" id="ProtNLM"/>
    </source>
</evidence>
<protein>
    <recommendedName>
        <fullName evidence="3">Nitrogenase/oxidoreductase component 1 domain-containing protein</fullName>
    </recommendedName>
</protein>
<reference evidence="1 2" key="1">
    <citation type="journal article" date="2018" name="Arch. Microbiol.">
        <title>New insights into the metabolic potential of the phototrophic purple bacterium Rhodopila globiformis DSM 161(T) from its draft genome sequence and evidence for a vanadium-dependent nitrogenase.</title>
        <authorList>
            <person name="Imhoff J.F."/>
            <person name="Rahn T."/>
            <person name="Kunzel S."/>
            <person name="Neulinger S.C."/>
        </authorList>
    </citation>
    <scope>NUCLEOTIDE SEQUENCE [LARGE SCALE GENOMIC DNA]</scope>
    <source>
        <strain evidence="1 2">DSM 16996</strain>
    </source>
</reference>